<protein>
    <recommendedName>
        <fullName evidence="3">Leucine Rich repeats (2 copies)</fullName>
    </recommendedName>
</protein>
<proteinExistence type="predicted"/>
<dbReference type="Gene3D" id="3.80.10.10">
    <property type="entry name" value="Ribonuclease Inhibitor"/>
    <property type="match status" value="1"/>
</dbReference>
<dbReference type="EMBL" id="CP036525">
    <property type="protein sequence ID" value="QDT04728.1"/>
    <property type="molecule type" value="Genomic_DNA"/>
</dbReference>
<organism evidence="1 2">
    <name type="scientific">Rubripirellula lacrimiformis</name>
    <dbReference type="NCBI Taxonomy" id="1930273"/>
    <lineage>
        <taxon>Bacteria</taxon>
        <taxon>Pseudomonadati</taxon>
        <taxon>Planctomycetota</taxon>
        <taxon>Planctomycetia</taxon>
        <taxon>Pirellulales</taxon>
        <taxon>Pirellulaceae</taxon>
        <taxon>Rubripirellula</taxon>
    </lineage>
</organism>
<keyword evidence="2" id="KW-1185">Reference proteome</keyword>
<sequence length="115" mass="12505">MNKSQRLRYLASAIEGSGAKANDAYGIDAHESQLADRHVVALAGWADLQFLIANFSRITNFSLPLICEFGRLTDLAIGGTRITDSAIRSAKFPDSITHLSLSDIPLTESSVENIR</sequence>
<dbReference type="OrthoDB" id="265535at2"/>
<evidence type="ECO:0008006" key="3">
    <source>
        <dbReference type="Google" id="ProtNLM"/>
    </source>
</evidence>
<gene>
    <name evidence="1" type="ORF">K227x_31230</name>
</gene>
<dbReference type="RefSeq" id="WP_145170501.1">
    <property type="nucleotide sequence ID" value="NZ_CP036525.1"/>
</dbReference>
<accession>A0A517NCF0</accession>
<reference evidence="1 2" key="1">
    <citation type="submission" date="2019-02" db="EMBL/GenBank/DDBJ databases">
        <title>Deep-cultivation of Planctomycetes and their phenomic and genomic characterization uncovers novel biology.</title>
        <authorList>
            <person name="Wiegand S."/>
            <person name="Jogler M."/>
            <person name="Boedeker C."/>
            <person name="Pinto D."/>
            <person name="Vollmers J."/>
            <person name="Rivas-Marin E."/>
            <person name="Kohn T."/>
            <person name="Peeters S.H."/>
            <person name="Heuer A."/>
            <person name="Rast P."/>
            <person name="Oberbeckmann S."/>
            <person name="Bunk B."/>
            <person name="Jeske O."/>
            <person name="Meyerdierks A."/>
            <person name="Storesund J.E."/>
            <person name="Kallscheuer N."/>
            <person name="Luecker S."/>
            <person name="Lage O.M."/>
            <person name="Pohl T."/>
            <person name="Merkel B.J."/>
            <person name="Hornburger P."/>
            <person name="Mueller R.-W."/>
            <person name="Bruemmer F."/>
            <person name="Labrenz M."/>
            <person name="Spormann A.M."/>
            <person name="Op den Camp H."/>
            <person name="Overmann J."/>
            <person name="Amann R."/>
            <person name="Jetten M.S.M."/>
            <person name="Mascher T."/>
            <person name="Medema M.H."/>
            <person name="Devos D.P."/>
            <person name="Kaster A.-K."/>
            <person name="Ovreas L."/>
            <person name="Rohde M."/>
            <person name="Galperin M.Y."/>
            <person name="Jogler C."/>
        </authorList>
    </citation>
    <scope>NUCLEOTIDE SEQUENCE [LARGE SCALE GENOMIC DNA]</scope>
    <source>
        <strain evidence="1 2">K22_7</strain>
    </source>
</reference>
<dbReference type="KEGG" id="rlc:K227x_31230"/>
<evidence type="ECO:0000313" key="1">
    <source>
        <dbReference type="EMBL" id="QDT04728.1"/>
    </source>
</evidence>
<dbReference type="InterPro" id="IPR032675">
    <property type="entry name" value="LRR_dom_sf"/>
</dbReference>
<dbReference type="SUPFAM" id="SSF52047">
    <property type="entry name" value="RNI-like"/>
    <property type="match status" value="1"/>
</dbReference>
<dbReference type="Proteomes" id="UP000318538">
    <property type="component" value="Chromosome"/>
</dbReference>
<name>A0A517NCF0_9BACT</name>
<dbReference type="AlphaFoldDB" id="A0A517NCF0"/>
<evidence type="ECO:0000313" key="2">
    <source>
        <dbReference type="Proteomes" id="UP000318538"/>
    </source>
</evidence>